<dbReference type="HOGENOM" id="CLU_986187_0_0_11"/>
<feature type="chain" id="PRO_5038791263" description="GGDEF domain-containing protein" evidence="3">
    <location>
        <begin position="22"/>
        <end position="295"/>
    </location>
</feature>
<evidence type="ECO:0000313" key="6">
    <source>
        <dbReference type="Proteomes" id="UP000007076"/>
    </source>
</evidence>
<evidence type="ECO:0000256" key="2">
    <source>
        <dbReference type="SAM" id="MobiDB-lite"/>
    </source>
</evidence>
<feature type="coiled-coil region" evidence="1">
    <location>
        <begin position="39"/>
        <end position="91"/>
    </location>
</feature>
<dbReference type="SMART" id="SM00267">
    <property type="entry name" value="GGDEF"/>
    <property type="match status" value="1"/>
</dbReference>
<keyword evidence="1" id="KW-0175">Coiled coil</keyword>
<dbReference type="CDD" id="cd01949">
    <property type="entry name" value="GGDEF"/>
    <property type="match status" value="1"/>
</dbReference>
<dbReference type="PROSITE" id="PS50887">
    <property type="entry name" value="GGDEF"/>
    <property type="match status" value="1"/>
</dbReference>
<reference evidence="5 6" key="1">
    <citation type="journal article" date="2010" name="DNA Res.">
        <title>Genome sequence of Kitasatospora setae NBRC 14216T: an evolutionary snapshot of the family Streptomycetaceae.</title>
        <authorList>
            <person name="Ichikawa N."/>
            <person name="Oguchi A."/>
            <person name="Ikeda H."/>
            <person name="Ishikawa J."/>
            <person name="Kitani S."/>
            <person name="Watanabe Y."/>
            <person name="Nakamura S."/>
            <person name="Katano Y."/>
            <person name="Kishi E."/>
            <person name="Sasagawa M."/>
            <person name="Ankai A."/>
            <person name="Fukui S."/>
            <person name="Hashimoto Y."/>
            <person name="Kamata S."/>
            <person name="Otoguro M."/>
            <person name="Tanikawa S."/>
            <person name="Nihira T."/>
            <person name="Horinouchi S."/>
            <person name="Ohnishi Y."/>
            <person name="Hayakawa M."/>
            <person name="Kuzuyama T."/>
            <person name="Arisawa A."/>
            <person name="Nomoto F."/>
            <person name="Miura H."/>
            <person name="Takahashi Y."/>
            <person name="Fujita N."/>
        </authorList>
    </citation>
    <scope>NUCLEOTIDE SEQUENCE [LARGE SCALE GENOMIC DNA]</scope>
    <source>
        <strain evidence="6">ATCC 33774 / DSM 43861 / JCM 3304 / KCC A-0304 / NBRC 14216 / KM-6054</strain>
    </source>
</reference>
<feature type="signal peptide" evidence="3">
    <location>
        <begin position="1"/>
        <end position="21"/>
    </location>
</feature>
<feature type="compositionally biased region" description="Low complexity" evidence="2">
    <location>
        <begin position="264"/>
        <end position="276"/>
    </location>
</feature>
<accession>E4NFT5</accession>
<evidence type="ECO:0000259" key="4">
    <source>
        <dbReference type="PROSITE" id="PS50887"/>
    </source>
</evidence>
<dbReference type="EMBL" id="AP010968">
    <property type="protein sequence ID" value="BAJ30365.1"/>
    <property type="molecule type" value="Genomic_DNA"/>
</dbReference>
<dbReference type="Proteomes" id="UP000007076">
    <property type="component" value="Chromosome"/>
</dbReference>
<dbReference type="GO" id="GO:1902201">
    <property type="term" value="P:negative regulation of bacterial-type flagellum-dependent cell motility"/>
    <property type="evidence" value="ECO:0007669"/>
    <property type="project" value="TreeGrafter"/>
</dbReference>
<feature type="domain" description="GGDEF" evidence="4">
    <location>
        <begin position="96"/>
        <end position="237"/>
    </location>
</feature>
<dbReference type="InterPro" id="IPR043128">
    <property type="entry name" value="Rev_trsase/Diguanyl_cyclase"/>
</dbReference>
<protein>
    <recommendedName>
        <fullName evidence="4">GGDEF domain-containing protein</fullName>
    </recommendedName>
</protein>
<dbReference type="PANTHER" id="PTHR45138">
    <property type="entry name" value="REGULATORY COMPONENTS OF SENSORY TRANSDUCTION SYSTEM"/>
    <property type="match status" value="1"/>
</dbReference>
<dbReference type="PANTHER" id="PTHR45138:SF9">
    <property type="entry name" value="DIGUANYLATE CYCLASE DGCM-RELATED"/>
    <property type="match status" value="1"/>
</dbReference>
<dbReference type="GO" id="GO:0052621">
    <property type="term" value="F:diguanylate cyclase activity"/>
    <property type="evidence" value="ECO:0007669"/>
    <property type="project" value="TreeGrafter"/>
</dbReference>
<name>E4NFT5_KITSK</name>
<evidence type="ECO:0000313" key="5">
    <source>
        <dbReference type="EMBL" id="BAJ30365.1"/>
    </source>
</evidence>
<dbReference type="eggNOG" id="COG3706">
    <property type="taxonomic scope" value="Bacteria"/>
</dbReference>
<keyword evidence="3" id="KW-0732">Signal</keyword>
<keyword evidence="6" id="KW-1185">Reference proteome</keyword>
<organism evidence="5 6">
    <name type="scientific">Kitasatospora setae (strain ATCC 33774 / DSM 43861 / JCM 3304 / KCC A-0304 / NBRC 14216 / KM-6054)</name>
    <name type="common">Streptomyces setae</name>
    <dbReference type="NCBI Taxonomy" id="452652"/>
    <lineage>
        <taxon>Bacteria</taxon>
        <taxon>Bacillati</taxon>
        <taxon>Actinomycetota</taxon>
        <taxon>Actinomycetes</taxon>
        <taxon>Kitasatosporales</taxon>
        <taxon>Streptomycetaceae</taxon>
        <taxon>Kitasatospora</taxon>
    </lineage>
</organism>
<proteinExistence type="predicted"/>
<dbReference type="SUPFAM" id="SSF55073">
    <property type="entry name" value="Nucleotide cyclase"/>
    <property type="match status" value="1"/>
</dbReference>
<evidence type="ECO:0000256" key="3">
    <source>
        <dbReference type="SAM" id="SignalP"/>
    </source>
</evidence>
<dbReference type="GO" id="GO:0043709">
    <property type="term" value="P:cell adhesion involved in single-species biofilm formation"/>
    <property type="evidence" value="ECO:0007669"/>
    <property type="project" value="TreeGrafter"/>
</dbReference>
<dbReference type="Pfam" id="PF00990">
    <property type="entry name" value="GGDEF"/>
    <property type="match status" value="1"/>
</dbReference>
<dbReference type="GO" id="GO:0005886">
    <property type="term" value="C:plasma membrane"/>
    <property type="evidence" value="ECO:0007669"/>
    <property type="project" value="TreeGrafter"/>
</dbReference>
<dbReference type="Gene3D" id="3.30.70.270">
    <property type="match status" value="1"/>
</dbReference>
<dbReference type="STRING" id="452652.KSE_45840"/>
<evidence type="ECO:0000256" key="1">
    <source>
        <dbReference type="SAM" id="Coils"/>
    </source>
</evidence>
<dbReference type="NCBIfam" id="TIGR00254">
    <property type="entry name" value="GGDEF"/>
    <property type="match status" value="1"/>
</dbReference>
<dbReference type="InterPro" id="IPR029787">
    <property type="entry name" value="Nucleotide_cyclase"/>
</dbReference>
<dbReference type="KEGG" id="ksk:KSE_45840"/>
<feature type="region of interest" description="Disordered" evidence="2">
    <location>
        <begin position="231"/>
        <end position="295"/>
    </location>
</feature>
<dbReference type="InterPro" id="IPR050469">
    <property type="entry name" value="Diguanylate_Cyclase"/>
</dbReference>
<sequence length="295" mass="31037">MSSPFLLQALAALGAAAPAAAGVLVLRRRRSGAAHGAREAELLAKITELTEERDELVRTASCDPLTGVWNYRHLQLTLDREIERARRAEATAIDPRPLAVLLVEVAGFDGVVAEHGRARANAMLRDLAQRLAMEIRGCDTLGRYGGEEFLALLPDTGPEGAAQVAERLCWSVRRHRLTDRHPGESADPDERSGLTASVGLAVLPRDGAHAAVLLRAADRALAAARAAGGDCWRSTDQLPPELTGPNASPAPGKVSPSPGGASLTPHVTTVGPGPTGDRSQSSLHSALSRVECPPQ</sequence>
<dbReference type="RefSeq" id="WP_014137664.1">
    <property type="nucleotide sequence ID" value="NC_016109.1"/>
</dbReference>
<dbReference type="AlphaFoldDB" id="E4NFT5"/>
<gene>
    <name evidence="5" type="ordered locus">KSE_45840</name>
</gene>
<dbReference type="PATRIC" id="fig|452652.3.peg.4570"/>
<dbReference type="InterPro" id="IPR000160">
    <property type="entry name" value="GGDEF_dom"/>
</dbReference>